<organism evidence="4 6">
    <name type="scientific">Drosophila simulans</name>
    <name type="common">Fruit fly</name>
    <dbReference type="NCBI Taxonomy" id="7240"/>
    <lineage>
        <taxon>Eukaryota</taxon>
        <taxon>Metazoa</taxon>
        <taxon>Ecdysozoa</taxon>
        <taxon>Arthropoda</taxon>
        <taxon>Hexapoda</taxon>
        <taxon>Insecta</taxon>
        <taxon>Pterygota</taxon>
        <taxon>Neoptera</taxon>
        <taxon>Endopterygota</taxon>
        <taxon>Diptera</taxon>
        <taxon>Brachycera</taxon>
        <taxon>Muscomorpha</taxon>
        <taxon>Ephydroidea</taxon>
        <taxon>Drosophilidae</taxon>
        <taxon>Drosophila</taxon>
        <taxon>Sophophora</taxon>
    </lineage>
</organism>
<proteinExistence type="predicted"/>
<evidence type="ECO:0000313" key="4">
    <source>
        <dbReference type="EMBL" id="EDX07605.1"/>
    </source>
</evidence>
<sequence>MQSHLITVLLATVAIGSCIANPNLISGPSRILEIMSATSEVQRNNPQLTIECFDYYNDLFKTEYSEYVDEYNLCLDKYDGGYEQVLEQYNPVVWDLSNSTFESCMFLLDCDKQNNSENALSCYSTEGPKNSKQLSSVASNASVSVVTLRQEVETLVFTRDQCCSASSRSYEVRSGESYEDLQKCLNGEIPVPERSTTTSSSSTSTTAATPTITTTGSPSTTTPSASTSTPSPSTASSTERPDSSSAPISSTTSSPSTVAHFSPVENSSGNSQHRFPRRLEHIFKHIV</sequence>
<dbReference type="Bgee" id="FBgn0196714">
    <property type="expression patterns" value="Expressed in adult organism and 3 other cell types or tissues"/>
</dbReference>
<evidence type="ECO:0000259" key="3">
    <source>
        <dbReference type="Pfam" id="PF05267"/>
    </source>
</evidence>
<gene>
    <name evidence="4" type="primary">Dsim\GD25419</name>
    <name evidence="4" type="ORF">Dsim_GD25419</name>
    <name evidence="5" type="ORF">Dsimw501_GD25419</name>
</gene>
<keyword evidence="2" id="KW-0732">Signal</keyword>
<feature type="domain" description="Protein TsetseEP" evidence="3">
    <location>
        <begin position="49"/>
        <end position="167"/>
    </location>
</feature>
<feature type="region of interest" description="Disordered" evidence="1">
    <location>
        <begin position="189"/>
        <end position="276"/>
    </location>
</feature>
<reference evidence="4 6" key="1">
    <citation type="journal article" date="2007" name="Nature">
        <title>Evolution of genes and genomes on the Drosophila phylogeny.</title>
        <authorList>
            <consortium name="Drosophila 12 Genomes Consortium"/>
            <person name="Clark A.G."/>
            <person name="Eisen M.B."/>
            <person name="Smith D.R."/>
            <person name="Bergman C.M."/>
            <person name="Oliver B."/>
            <person name="Markow T.A."/>
            <person name="Kaufman T.C."/>
            <person name="Kellis M."/>
            <person name="Gelbart W."/>
            <person name="Iyer V.N."/>
            <person name="Pollard D.A."/>
            <person name="Sackton T.B."/>
            <person name="Larracuente A.M."/>
            <person name="Singh N.D."/>
            <person name="Abad J.P."/>
            <person name="Abt D.N."/>
            <person name="Adryan B."/>
            <person name="Aguade M."/>
            <person name="Akashi H."/>
            <person name="Anderson W.W."/>
            <person name="Aquadro C.F."/>
            <person name="Ardell D.H."/>
            <person name="Arguello R."/>
            <person name="Artieri C.G."/>
            <person name="Barbash D.A."/>
            <person name="Barker D."/>
            <person name="Barsanti P."/>
            <person name="Batterham P."/>
            <person name="Batzoglou S."/>
            <person name="Begun D."/>
            <person name="Bhutkar A."/>
            <person name="Blanco E."/>
            <person name="Bosak S.A."/>
            <person name="Bradley R.K."/>
            <person name="Brand A.D."/>
            <person name="Brent M.R."/>
            <person name="Brooks A.N."/>
            <person name="Brown R.H."/>
            <person name="Butlin R.K."/>
            <person name="Caggese C."/>
            <person name="Calvi B.R."/>
            <person name="Bernardo de Carvalho A."/>
            <person name="Caspi A."/>
            <person name="Castrezana S."/>
            <person name="Celniker S.E."/>
            <person name="Chang J.L."/>
            <person name="Chapple C."/>
            <person name="Chatterji S."/>
            <person name="Chinwalla A."/>
            <person name="Civetta A."/>
            <person name="Clifton S.W."/>
            <person name="Comeron J.M."/>
            <person name="Costello J.C."/>
            <person name="Coyne J.A."/>
            <person name="Daub J."/>
            <person name="David R.G."/>
            <person name="Delcher A.L."/>
            <person name="Delehaunty K."/>
            <person name="Do C.B."/>
            <person name="Ebling H."/>
            <person name="Edwards K."/>
            <person name="Eickbush T."/>
            <person name="Evans J.D."/>
            <person name="Filipski A."/>
            <person name="Findeiss S."/>
            <person name="Freyhult E."/>
            <person name="Fulton L."/>
            <person name="Fulton R."/>
            <person name="Garcia A.C."/>
            <person name="Gardiner A."/>
            <person name="Garfield D.A."/>
            <person name="Garvin B.E."/>
            <person name="Gibson G."/>
            <person name="Gilbert D."/>
            <person name="Gnerre S."/>
            <person name="Godfrey J."/>
            <person name="Good R."/>
            <person name="Gotea V."/>
            <person name="Gravely B."/>
            <person name="Greenberg A.J."/>
            <person name="Griffiths-Jones S."/>
            <person name="Gross S."/>
            <person name="Guigo R."/>
            <person name="Gustafson E.A."/>
            <person name="Haerty W."/>
            <person name="Hahn M.W."/>
            <person name="Halligan D.L."/>
            <person name="Halpern A.L."/>
            <person name="Halter G.M."/>
            <person name="Han M.V."/>
            <person name="Heger A."/>
            <person name="Hillier L."/>
            <person name="Hinrichs A.S."/>
            <person name="Holmes I."/>
            <person name="Hoskins R.A."/>
            <person name="Hubisz M.J."/>
            <person name="Hultmark D."/>
            <person name="Huntley M.A."/>
            <person name="Jaffe D.B."/>
            <person name="Jagadeeshan S."/>
            <person name="Jeck W.R."/>
            <person name="Johnson J."/>
            <person name="Jones C.D."/>
            <person name="Jordan W.C."/>
            <person name="Karpen G.H."/>
            <person name="Kataoka E."/>
            <person name="Keightley P.D."/>
            <person name="Kheradpour P."/>
            <person name="Kirkness E.F."/>
            <person name="Koerich L.B."/>
            <person name="Kristiansen K."/>
            <person name="Kudrna D."/>
            <person name="Kulathinal R.J."/>
            <person name="Kumar S."/>
            <person name="Kwok R."/>
            <person name="Lander E."/>
            <person name="Langley C.H."/>
            <person name="Lapoint R."/>
            <person name="Lazzaro B.P."/>
            <person name="Lee S.J."/>
            <person name="Levesque L."/>
            <person name="Li R."/>
            <person name="Lin C.F."/>
            <person name="Lin M.F."/>
            <person name="Lindblad-Toh K."/>
            <person name="Llopart A."/>
            <person name="Long M."/>
            <person name="Low L."/>
            <person name="Lozovsky E."/>
            <person name="Lu J."/>
            <person name="Luo M."/>
            <person name="Machado C.A."/>
            <person name="Makalowski W."/>
            <person name="Marzo M."/>
            <person name="Matsuda M."/>
            <person name="Matzkin L."/>
            <person name="McAllister B."/>
            <person name="McBride C.S."/>
            <person name="McKernan B."/>
            <person name="McKernan K."/>
            <person name="Mendez-Lago M."/>
            <person name="Minx P."/>
            <person name="Mollenhauer M.U."/>
            <person name="Montooth K."/>
            <person name="Mount S.M."/>
            <person name="Mu X."/>
            <person name="Myers E."/>
            <person name="Negre B."/>
            <person name="Newfeld S."/>
            <person name="Nielsen R."/>
            <person name="Noor M.A."/>
            <person name="O'Grady P."/>
            <person name="Pachter L."/>
            <person name="Papaceit M."/>
            <person name="Parisi M.J."/>
            <person name="Parisi M."/>
            <person name="Parts L."/>
            <person name="Pedersen J.S."/>
            <person name="Pesole G."/>
            <person name="Phillippy A.M."/>
            <person name="Ponting C.P."/>
            <person name="Pop M."/>
            <person name="Porcelli D."/>
            <person name="Powell J.R."/>
            <person name="Prohaska S."/>
            <person name="Pruitt K."/>
            <person name="Puig M."/>
            <person name="Quesneville H."/>
            <person name="Ram K.R."/>
            <person name="Rand D."/>
            <person name="Rasmussen M.D."/>
            <person name="Reed L.K."/>
            <person name="Reenan R."/>
            <person name="Reily A."/>
            <person name="Remington K.A."/>
            <person name="Rieger T.T."/>
            <person name="Ritchie M.G."/>
            <person name="Robin C."/>
            <person name="Rogers Y.H."/>
            <person name="Rohde C."/>
            <person name="Rozas J."/>
            <person name="Rubenfield M.J."/>
            <person name="Ruiz A."/>
            <person name="Russo S."/>
            <person name="Salzberg S.L."/>
            <person name="Sanchez-Gracia A."/>
            <person name="Saranga D.J."/>
            <person name="Sato H."/>
            <person name="Schaeffer S.W."/>
            <person name="Schatz M.C."/>
            <person name="Schlenke T."/>
            <person name="Schwartz R."/>
            <person name="Segarra C."/>
            <person name="Singh R.S."/>
            <person name="Sirot L."/>
            <person name="Sirota M."/>
            <person name="Sisneros N.B."/>
            <person name="Smith C.D."/>
            <person name="Smith T.F."/>
            <person name="Spieth J."/>
            <person name="Stage D.E."/>
            <person name="Stark A."/>
            <person name="Stephan W."/>
            <person name="Strausberg R.L."/>
            <person name="Strempel S."/>
            <person name="Sturgill D."/>
            <person name="Sutton G."/>
            <person name="Sutton G.G."/>
            <person name="Tao W."/>
            <person name="Teichmann S."/>
            <person name="Tobari Y.N."/>
            <person name="Tomimura Y."/>
            <person name="Tsolas J.M."/>
            <person name="Valente V.L."/>
            <person name="Venter E."/>
            <person name="Venter J.C."/>
            <person name="Vicario S."/>
            <person name="Vieira F.G."/>
            <person name="Vilella A.J."/>
            <person name="Villasante A."/>
            <person name="Walenz B."/>
            <person name="Wang J."/>
            <person name="Wasserman M."/>
            <person name="Watts T."/>
            <person name="Wilson D."/>
            <person name="Wilson R.K."/>
            <person name="Wing R.A."/>
            <person name="Wolfner M.F."/>
            <person name="Wong A."/>
            <person name="Wong G.K."/>
            <person name="Wu C.I."/>
            <person name="Wu G."/>
            <person name="Yamamoto D."/>
            <person name="Yang H.P."/>
            <person name="Yang S.P."/>
            <person name="Yorke J.A."/>
            <person name="Yoshida K."/>
            <person name="Zdobnov E."/>
            <person name="Zhang P."/>
            <person name="Zhang Y."/>
            <person name="Zimin A.V."/>
            <person name="Baldwin J."/>
            <person name="Abdouelleil A."/>
            <person name="Abdulkadir J."/>
            <person name="Abebe A."/>
            <person name="Abera B."/>
            <person name="Abreu J."/>
            <person name="Acer S.C."/>
            <person name="Aftuck L."/>
            <person name="Alexander A."/>
            <person name="An P."/>
            <person name="Anderson E."/>
            <person name="Anderson S."/>
            <person name="Arachi H."/>
            <person name="Azer M."/>
            <person name="Bachantsang P."/>
            <person name="Barry A."/>
            <person name="Bayul T."/>
            <person name="Berlin A."/>
            <person name="Bessette D."/>
            <person name="Bloom T."/>
            <person name="Blye J."/>
            <person name="Boguslavskiy L."/>
            <person name="Bonnet C."/>
            <person name="Boukhgalter B."/>
            <person name="Bourzgui I."/>
            <person name="Brown A."/>
            <person name="Cahill P."/>
            <person name="Channer S."/>
            <person name="Cheshatsang Y."/>
            <person name="Chuda L."/>
            <person name="Citroen M."/>
            <person name="Collymore A."/>
            <person name="Cooke P."/>
            <person name="Costello M."/>
            <person name="D'Aco K."/>
            <person name="Daza R."/>
            <person name="De Haan G."/>
            <person name="DeGray S."/>
            <person name="DeMaso C."/>
            <person name="Dhargay N."/>
            <person name="Dooley K."/>
            <person name="Dooley E."/>
            <person name="Doricent M."/>
            <person name="Dorje P."/>
            <person name="Dorjee K."/>
            <person name="Dupes A."/>
            <person name="Elong R."/>
            <person name="Falk J."/>
            <person name="Farina A."/>
            <person name="Faro S."/>
            <person name="Ferguson D."/>
            <person name="Fisher S."/>
            <person name="Foley C.D."/>
            <person name="Franke A."/>
            <person name="Friedrich D."/>
            <person name="Gadbois L."/>
            <person name="Gearin G."/>
            <person name="Gearin C.R."/>
            <person name="Giannoukos G."/>
            <person name="Goode T."/>
            <person name="Graham J."/>
            <person name="Grandbois E."/>
            <person name="Grewal S."/>
            <person name="Gyaltsen K."/>
            <person name="Hafez N."/>
            <person name="Hagos B."/>
            <person name="Hall J."/>
            <person name="Henson C."/>
            <person name="Hollinger A."/>
            <person name="Honan T."/>
            <person name="Huard M.D."/>
            <person name="Hughes L."/>
            <person name="Hurhula B."/>
            <person name="Husby M.E."/>
            <person name="Kamat A."/>
            <person name="Kanga B."/>
            <person name="Kashin S."/>
            <person name="Khazanovich D."/>
            <person name="Kisner P."/>
            <person name="Lance K."/>
            <person name="Lara M."/>
            <person name="Lee W."/>
            <person name="Lennon N."/>
            <person name="Letendre F."/>
            <person name="LeVine R."/>
            <person name="Lipovsky A."/>
            <person name="Liu X."/>
            <person name="Liu J."/>
            <person name="Liu S."/>
            <person name="Lokyitsang T."/>
            <person name="Lokyitsang Y."/>
            <person name="Lubonja R."/>
            <person name="Lui A."/>
            <person name="MacDonald P."/>
            <person name="Magnisalis V."/>
            <person name="Maru K."/>
            <person name="Matthews C."/>
            <person name="McCusker W."/>
            <person name="McDonough S."/>
            <person name="Mehta T."/>
            <person name="Meldrim J."/>
            <person name="Meneus L."/>
            <person name="Mihai O."/>
            <person name="Mihalev A."/>
            <person name="Mihova T."/>
            <person name="Mittelman R."/>
            <person name="Mlenga V."/>
            <person name="Montmayeur A."/>
            <person name="Mulrain L."/>
            <person name="Navidi A."/>
            <person name="Naylor J."/>
            <person name="Negash T."/>
            <person name="Nguyen T."/>
            <person name="Nguyen N."/>
            <person name="Nicol R."/>
            <person name="Norbu C."/>
            <person name="Norbu N."/>
            <person name="Novod N."/>
            <person name="O'Neill B."/>
            <person name="Osman S."/>
            <person name="Markiewicz E."/>
            <person name="Oyono O.L."/>
            <person name="Patti C."/>
            <person name="Phunkhang P."/>
            <person name="Pierre F."/>
            <person name="Priest M."/>
            <person name="Raghuraman S."/>
            <person name="Rege F."/>
            <person name="Reyes R."/>
            <person name="Rise C."/>
            <person name="Rogov P."/>
            <person name="Ross K."/>
            <person name="Ryan E."/>
            <person name="Settipalli S."/>
            <person name="Shea T."/>
            <person name="Sherpa N."/>
            <person name="Shi L."/>
            <person name="Shih D."/>
            <person name="Sparrow T."/>
            <person name="Spaulding J."/>
            <person name="Stalker J."/>
            <person name="Stange-Thomann N."/>
            <person name="Stavropoulos S."/>
            <person name="Stone C."/>
            <person name="Strader C."/>
            <person name="Tesfaye S."/>
            <person name="Thomson T."/>
            <person name="Thoulutsang Y."/>
            <person name="Thoulutsang D."/>
            <person name="Topham K."/>
            <person name="Topping I."/>
            <person name="Tsamla T."/>
            <person name="Vassiliev H."/>
            <person name="Vo A."/>
            <person name="Wangchuk T."/>
            <person name="Wangdi T."/>
            <person name="Weiand M."/>
            <person name="Wilkinson J."/>
            <person name="Wilson A."/>
            <person name="Yadav S."/>
            <person name="Young G."/>
            <person name="Yu Q."/>
            <person name="Zembek L."/>
            <person name="Zhong D."/>
            <person name="Zimmer A."/>
            <person name="Zwirko Z."/>
            <person name="Jaffe D.B."/>
            <person name="Alvarez P."/>
            <person name="Brockman W."/>
            <person name="Butler J."/>
            <person name="Chin C."/>
            <person name="Gnerre S."/>
            <person name="Grabherr M."/>
            <person name="Kleber M."/>
            <person name="Mauceli E."/>
            <person name="MacCallum I."/>
        </authorList>
    </citation>
    <scope>NUCLEOTIDE SEQUENCE [LARGE SCALE GENOMIC DNA]</scope>
    <source>
        <strain evidence="4">Mixed</strain>
        <strain evidence="6">mosaic</strain>
    </source>
</reference>
<dbReference type="OrthoDB" id="7883230at2759"/>
<feature type="chain" id="PRO_5014299557" evidence="2">
    <location>
        <begin position="21"/>
        <end position="287"/>
    </location>
</feature>
<dbReference type="Proteomes" id="UP000035880">
    <property type="component" value="Chromosome 2R"/>
</dbReference>
<reference evidence="5" key="4">
    <citation type="submission" date="2014-06" db="EMBL/GenBank/DDBJ databases">
        <authorList>
            <person name="Hu T."/>
            <person name="Eisen M.B."/>
            <person name="Thornton K.R."/>
            <person name="Andolfatto P."/>
        </authorList>
    </citation>
    <scope>NUCLEOTIDE SEQUENCE</scope>
    <source>
        <strain evidence="5">W501</strain>
    </source>
</reference>
<dbReference type="EMBL" id="CM000362">
    <property type="protein sequence ID" value="EDX07605.1"/>
    <property type="molecule type" value="Genomic_DNA"/>
</dbReference>
<evidence type="ECO:0000313" key="5">
    <source>
        <dbReference type="EMBL" id="KMY94750.1"/>
    </source>
</evidence>
<dbReference type="Proteomes" id="UP000000304">
    <property type="component" value="Chromosome 2R"/>
</dbReference>
<dbReference type="STRING" id="7240.B4QBU5"/>
<feature type="compositionally biased region" description="Low complexity" evidence="1">
    <location>
        <begin position="195"/>
        <end position="257"/>
    </location>
</feature>
<dbReference type="AlphaFoldDB" id="B4QBU5"/>
<feature type="signal peptide" evidence="2">
    <location>
        <begin position="1"/>
        <end position="20"/>
    </location>
</feature>
<evidence type="ECO:0000313" key="6">
    <source>
        <dbReference type="Proteomes" id="UP000000304"/>
    </source>
</evidence>
<dbReference type="HOGENOM" id="CLU_098787_0_0_1"/>
<protein>
    <submittedName>
        <fullName evidence="4">GD25419</fullName>
    </submittedName>
</protein>
<name>B4QBU5_DROSI</name>
<reference evidence="4" key="2">
    <citation type="submission" date="2008-06" db="EMBL/GenBank/DDBJ databases">
        <authorList>
            <consortium name="FlyBase"/>
        </authorList>
    </citation>
    <scope>NUCLEOTIDE SEQUENCE</scope>
    <source>
        <strain evidence="4">Mixed</strain>
        <strain evidence="5">W501</strain>
    </source>
</reference>
<dbReference type="Pfam" id="PF05267">
    <property type="entry name" value="DUF725"/>
    <property type="match status" value="1"/>
</dbReference>
<dbReference type="OMA" id="LESLNCY"/>
<evidence type="ECO:0000256" key="2">
    <source>
        <dbReference type="SAM" id="SignalP"/>
    </source>
</evidence>
<dbReference type="EMBL" id="CM002911">
    <property type="protein sequence ID" value="KMY94750.1"/>
    <property type="molecule type" value="Genomic_DNA"/>
</dbReference>
<keyword evidence="6" id="KW-1185">Reference proteome</keyword>
<accession>B4QBU5</accession>
<reference evidence="5" key="3">
    <citation type="journal article" date="2013" name="Genome Res.">
        <title>A second-generation assembly of the Drosophila simulans genome provides new insights into patterns of lineage-specific divergence.</title>
        <authorList>
            <person name="Hu T.T."/>
            <person name="Eisen M.B."/>
            <person name="Thornton K.R."/>
            <person name="Andolfatto P."/>
        </authorList>
    </citation>
    <scope>NUCLEOTIDE SEQUENCE [LARGE SCALE GENOMIC DNA]</scope>
    <source>
        <strain evidence="5">W501</strain>
    </source>
</reference>
<dbReference type="KEGG" id="dsi:Dsimw501_GD25419"/>
<dbReference type="InterPro" id="IPR007931">
    <property type="entry name" value="TsetseEP"/>
</dbReference>
<feature type="compositionally biased region" description="Polar residues" evidence="1">
    <location>
        <begin position="264"/>
        <end position="273"/>
    </location>
</feature>
<dbReference type="GO" id="GO:0009631">
    <property type="term" value="P:cold acclimation"/>
    <property type="evidence" value="ECO:0007669"/>
    <property type="project" value="EnsemblMetazoa"/>
</dbReference>
<evidence type="ECO:0000256" key="1">
    <source>
        <dbReference type="SAM" id="MobiDB-lite"/>
    </source>
</evidence>